<gene>
    <name evidence="3" type="ORF">OSIN01602_LOCUS16895</name>
</gene>
<comment type="similarity">
    <text evidence="2">Belongs to the short-chain dehydrogenases/reductases (SDR) family.</text>
</comment>
<dbReference type="PANTHER" id="PTHR43658:SF8">
    <property type="entry name" value="17-BETA-HYDROXYSTEROID DEHYDROGENASE 14-RELATED"/>
    <property type="match status" value="1"/>
</dbReference>
<accession>A0A7S1ZZQ1</accession>
<dbReference type="EMBL" id="HBGO01029451">
    <property type="protein sequence ID" value="CAD9353303.1"/>
    <property type="molecule type" value="Transcribed_RNA"/>
</dbReference>
<reference evidence="3" key="1">
    <citation type="submission" date="2021-01" db="EMBL/GenBank/DDBJ databases">
        <authorList>
            <person name="Corre E."/>
            <person name="Pelletier E."/>
            <person name="Niang G."/>
            <person name="Scheremetjew M."/>
            <person name="Finn R."/>
            <person name="Kale V."/>
            <person name="Holt S."/>
            <person name="Cochrane G."/>
            <person name="Meng A."/>
            <person name="Brown T."/>
            <person name="Cohen L."/>
        </authorList>
    </citation>
    <scope>NUCLEOTIDE SEQUENCE</scope>
    <source>
        <strain evidence="3">Grunow 1884</strain>
    </source>
</reference>
<dbReference type="Gene3D" id="3.40.50.720">
    <property type="entry name" value="NAD(P)-binding Rossmann-like Domain"/>
    <property type="match status" value="1"/>
</dbReference>
<dbReference type="PANTHER" id="PTHR43658">
    <property type="entry name" value="SHORT-CHAIN DEHYDROGENASE/REDUCTASE"/>
    <property type="match status" value="1"/>
</dbReference>
<proteinExistence type="inferred from homology"/>
<protein>
    <recommendedName>
        <fullName evidence="4">3-hydroxyacyl-CoA dehydrogenase type-2</fullName>
    </recommendedName>
</protein>
<name>A0A7S1ZZQ1_TRICV</name>
<dbReference type="InterPro" id="IPR036291">
    <property type="entry name" value="NAD(P)-bd_dom_sf"/>
</dbReference>
<dbReference type="InterPro" id="IPR020904">
    <property type="entry name" value="Sc_DH/Rdtase_CS"/>
</dbReference>
<dbReference type="PRINTS" id="PR00081">
    <property type="entry name" value="GDHRDH"/>
</dbReference>
<evidence type="ECO:0008006" key="4">
    <source>
        <dbReference type="Google" id="ProtNLM"/>
    </source>
</evidence>
<evidence type="ECO:0000313" key="3">
    <source>
        <dbReference type="EMBL" id="CAD9353303.1"/>
    </source>
</evidence>
<organism evidence="3">
    <name type="scientific">Trieres chinensis</name>
    <name type="common">Marine centric diatom</name>
    <name type="synonym">Odontella sinensis</name>
    <dbReference type="NCBI Taxonomy" id="1514140"/>
    <lineage>
        <taxon>Eukaryota</taxon>
        <taxon>Sar</taxon>
        <taxon>Stramenopiles</taxon>
        <taxon>Ochrophyta</taxon>
        <taxon>Bacillariophyta</taxon>
        <taxon>Mediophyceae</taxon>
        <taxon>Biddulphiophycidae</taxon>
        <taxon>Eupodiscales</taxon>
        <taxon>Parodontellaceae</taxon>
        <taxon>Trieres</taxon>
    </lineage>
</organism>
<sequence length="292" mass="30437">MLRHVVSIVSGGASGLGAATSAAIVRHGGRVVVADLPTKRNDFLRLASASCADAAVGEGITNETSCDKTSSRDSWERSATVAEGPVIAFAEADVTDENQLSAALDLAEEKFGESVNVAVSCAGIALARKTLSLKKAQRVHSLMDFSNTLQINTVGTFNLARLSAERMAGRDPDAEGMRGCIINTASIAAFEGQTGQVAYAASKGAIVGMTLPLARDLAPHGIRVMTVAPGLFKTPLLENLPESVQADLGAMVPCPSRLGDPREFGKLVVSILTNPMLNGEVIRLDGALRMPP</sequence>
<dbReference type="SUPFAM" id="SSF51735">
    <property type="entry name" value="NAD(P)-binding Rossmann-fold domains"/>
    <property type="match status" value="1"/>
</dbReference>
<keyword evidence="1" id="KW-0560">Oxidoreductase</keyword>
<dbReference type="PROSITE" id="PS00061">
    <property type="entry name" value="ADH_SHORT"/>
    <property type="match status" value="1"/>
</dbReference>
<evidence type="ECO:0000256" key="1">
    <source>
        <dbReference type="ARBA" id="ARBA00023002"/>
    </source>
</evidence>
<dbReference type="PRINTS" id="PR00080">
    <property type="entry name" value="SDRFAMILY"/>
</dbReference>
<evidence type="ECO:0000256" key="2">
    <source>
        <dbReference type="RuleBase" id="RU000363"/>
    </source>
</evidence>
<dbReference type="Pfam" id="PF00106">
    <property type="entry name" value="adh_short"/>
    <property type="match status" value="1"/>
</dbReference>
<dbReference type="InterPro" id="IPR002347">
    <property type="entry name" value="SDR_fam"/>
</dbReference>
<dbReference type="GO" id="GO:0016491">
    <property type="term" value="F:oxidoreductase activity"/>
    <property type="evidence" value="ECO:0007669"/>
    <property type="project" value="UniProtKB-KW"/>
</dbReference>
<dbReference type="AlphaFoldDB" id="A0A7S1ZZQ1"/>